<name>A0AAN6F7T5_9PEZI</name>
<evidence type="ECO:0000256" key="4">
    <source>
        <dbReference type="PROSITE-ProRule" id="PRU00723"/>
    </source>
</evidence>
<feature type="zinc finger region" description="C3H1-type" evidence="4">
    <location>
        <begin position="285"/>
        <end position="312"/>
    </location>
</feature>
<sequence length="563" mass="62826">MLTEKELDASSAQLDALRLISTQQQESLSQVLGKYEALVEDYRNLKSDYEEARDSRERYKQMARGQERNPFVLVLVDGDGYVFEDDLVSNKDEGGQRAAQLLDEAVKRSLRDRGLEHCRIMMRIYANLTGLSKALSRVNLAGNEKDRSRLSLPTSRVRTTSSTLLMRENVHSKIRALFRQFVDNPQCKHIYFAGCHDVGYINELTPHASNRDRITLVRHPAFHAEFNKLGLRIEDFPNIFRSTQLDSQHVIYAGHNQAAPNPLHKAIPQHAPPVWNASQQMAFAGSTQRVCKYFQSGDCKYGKNCNNLHIRETTNGQRRPGTDNVKGVQSWRETSQSSAPPLFPVTTPAQSDSDTISRTHNTLCDPSLKHPDFATHLPKSVPDGMIPVNARNYRLDEFADPLPDDVREFNYRTSRRKLCNSYHLQGSCPNSAEDCAYDQSYASPGVTSALRQVVNGTPCPRRGACRRLNCLSGHICQKADCKYRGGKAFCRLPFDVHTLELEVARFVPGETLKSAKGSGNGASREDNASASASSSTPRGESDTEQDVAEGALLSADAEDALHR</sequence>
<evidence type="ECO:0000259" key="7">
    <source>
        <dbReference type="PROSITE" id="PS50103"/>
    </source>
</evidence>
<evidence type="ECO:0000256" key="3">
    <source>
        <dbReference type="ARBA" id="ARBA00022833"/>
    </source>
</evidence>
<reference evidence="8" key="1">
    <citation type="submission" date="2021-12" db="EMBL/GenBank/DDBJ databases">
        <title>Black yeast isolated from Biological Soil Crust.</title>
        <authorList>
            <person name="Kurbessoian T."/>
        </authorList>
    </citation>
    <scope>NUCLEOTIDE SEQUENCE</scope>
    <source>
        <strain evidence="8">CCFEE 5208</strain>
    </source>
</reference>
<organism evidence="8 9">
    <name type="scientific">Friedmanniomyces endolithicus</name>
    <dbReference type="NCBI Taxonomy" id="329885"/>
    <lineage>
        <taxon>Eukaryota</taxon>
        <taxon>Fungi</taxon>
        <taxon>Dikarya</taxon>
        <taxon>Ascomycota</taxon>
        <taxon>Pezizomycotina</taxon>
        <taxon>Dothideomycetes</taxon>
        <taxon>Dothideomycetidae</taxon>
        <taxon>Mycosphaerellales</taxon>
        <taxon>Teratosphaeriaceae</taxon>
        <taxon>Friedmanniomyces</taxon>
    </lineage>
</organism>
<evidence type="ECO:0000256" key="5">
    <source>
        <dbReference type="SAM" id="Coils"/>
    </source>
</evidence>
<dbReference type="InterPro" id="IPR036855">
    <property type="entry name" value="Znf_CCCH_sf"/>
</dbReference>
<feature type="region of interest" description="Disordered" evidence="6">
    <location>
        <begin position="333"/>
        <end position="357"/>
    </location>
</feature>
<dbReference type="InterPro" id="IPR000571">
    <property type="entry name" value="Znf_CCCH"/>
</dbReference>
<dbReference type="Gene3D" id="4.10.1000.10">
    <property type="entry name" value="Zinc finger, CCCH-type"/>
    <property type="match status" value="1"/>
</dbReference>
<dbReference type="Pfam" id="PF25543">
    <property type="entry name" value="zf-CCCH_tandem"/>
    <property type="match status" value="1"/>
</dbReference>
<dbReference type="InterPro" id="IPR057683">
    <property type="entry name" value="DUF7923"/>
</dbReference>
<evidence type="ECO:0000313" key="9">
    <source>
        <dbReference type="Proteomes" id="UP001168146"/>
    </source>
</evidence>
<protein>
    <recommendedName>
        <fullName evidence="7">C3H1-type domain-containing protein</fullName>
    </recommendedName>
</protein>
<feature type="domain" description="C3H1-type" evidence="7">
    <location>
        <begin position="285"/>
        <end position="312"/>
    </location>
</feature>
<dbReference type="Pfam" id="PF25540">
    <property type="entry name" value="DUF7923"/>
    <property type="match status" value="1"/>
</dbReference>
<dbReference type="SMART" id="SM00356">
    <property type="entry name" value="ZnF_C3H1"/>
    <property type="match status" value="2"/>
</dbReference>
<evidence type="ECO:0000256" key="1">
    <source>
        <dbReference type="ARBA" id="ARBA00022723"/>
    </source>
</evidence>
<evidence type="ECO:0000313" key="8">
    <source>
        <dbReference type="EMBL" id="KAK0306300.1"/>
    </source>
</evidence>
<dbReference type="Pfam" id="PF25542">
    <property type="entry name" value="zf-CCCH_12"/>
    <property type="match status" value="1"/>
</dbReference>
<keyword evidence="5" id="KW-0175">Coiled coil</keyword>
<evidence type="ECO:0000256" key="2">
    <source>
        <dbReference type="ARBA" id="ARBA00022771"/>
    </source>
</evidence>
<feature type="compositionally biased region" description="Polar residues" evidence="6">
    <location>
        <begin position="347"/>
        <end position="357"/>
    </location>
</feature>
<dbReference type="Proteomes" id="UP001168146">
    <property type="component" value="Unassembled WGS sequence"/>
</dbReference>
<keyword evidence="2 4" id="KW-0863">Zinc-finger</keyword>
<dbReference type="GO" id="GO:0008270">
    <property type="term" value="F:zinc ion binding"/>
    <property type="evidence" value="ECO:0007669"/>
    <property type="project" value="UniProtKB-KW"/>
</dbReference>
<dbReference type="AlphaFoldDB" id="A0AAN6F7T5"/>
<proteinExistence type="predicted"/>
<dbReference type="PROSITE" id="PS50103">
    <property type="entry name" value="ZF_C3H1"/>
    <property type="match status" value="1"/>
</dbReference>
<dbReference type="PANTHER" id="PTHR37543">
    <property type="entry name" value="CCCH ZINC FINGER DNA BINDING PROTEIN (AFU_ORTHOLOGUE AFUA_5G12760)"/>
    <property type="match status" value="1"/>
</dbReference>
<keyword evidence="3 4" id="KW-0862">Zinc</keyword>
<evidence type="ECO:0000256" key="6">
    <source>
        <dbReference type="SAM" id="MobiDB-lite"/>
    </source>
</evidence>
<keyword evidence="1 4" id="KW-0479">Metal-binding</keyword>
<feature type="compositionally biased region" description="Polar residues" evidence="6">
    <location>
        <begin position="528"/>
        <end position="538"/>
    </location>
</feature>
<feature type="coiled-coil region" evidence="5">
    <location>
        <begin position="32"/>
        <end position="69"/>
    </location>
</feature>
<dbReference type="PANTHER" id="PTHR37543:SF1">
    <property type="entry name" value="CCCH ZINC FINGER DNA BINDING PROTEIN (AFU_ORTHOLOGUE AFUA_5G12760)"/>
    <property type="match status" value="1"/>
</dbReference>
<accession>A0AAN6F7T5</accession>
<feature type="region of interest" description="Disordered" evidence="6">
    <location>
        <begin position="512"/>
        <end position="563"/>
    </location>
</feature>
<gene>
    <name evidence="8" type="ORF">LTR82_016426</name>
</gene>
<dbReference type="SUPFAM" id="SSF90229">
    <property type="entry name" value="CCCH zinc finger"/>
    <property type="match status" value="1"/>
</dbReference>
<dbReference type="InterPro" id="IPR057654">
    <property type="entry name" value="Znf-CCCH_tandem"/>
</dbReference>
<comment type="caution">
    <text evidence="8">The sequence shown here is derived from an EMBL/GenBank/DDBJ whole genome shotgun (WGS) entry which is preliminary data.</text>
</comment>
<dbReference type="EMBL" id="JASUXU010000104">
    <property type="protein sequence ID" value="KAK0306300.1"/>
    <property type="molecule type" value="Genomic_DNA"/>
</dbReference>